<dbReference type="Gene3D" id="2.60.40.10">
    <property type="entry name" value="Immunoglobulins"/>
    <property type="match status" value="2"/>
</dbReference>
<evidence type="ECO:0000256" key="3">
    <source>
        <dbReference type="ARBA" id="ARBA00022729"/>
    </source>
</evidence>
<feature type="domain" description="Gram-positive cocci surface proteins LPxTG" evidence="7">
    <location>
        <begin position="798"/>
        <end position="839"/>
    </location>
</feature>
<evidence type="ECO:0000256" key="1">
    <source>
        <dbReference type="ARBA" id="ARBA00022512"/>
    </source>
</evidence>
<dbReference type="Proteomes" id="UP001145145">
    <property type="component" value="Unassembled WGS sequence"/>
</dbReference>
<keyword evidence="1" id="KW-0134">Cell wall</keyword>
<reference evidence="9 10" key="1">
    <citation type="journal article" date="2023" name="Int. J. Syst. Evol. Microbiol.">
        <title>Sellimonas catena sp. nov., isolated from human faeces.</title>
        <authorList>
            <person name="Hisatomi A."/>
            <person name="Ohkuma M."/>
            <person name="Sakamoto M."/>
        </authorList>
    </citation>
    <scope>NUCLEOTIDE SEQUENCE [LARGE SCALE GENOMIC DNA]</scope>
    <source>
        <strain evidence="9 10">12EGH17</strain>
    </source>
</reference>
<dbReference type="NCBIfam" id="TIGR01167">
    <property type="entry name" value="LPXTG_anchor"/>
    <property type="match status" value="1"/>
</dbReference>
<dbReference type="Gene3D" id="2.60.40.740">
    <property type="match status" value="1"/>
</dbReference>
<evidence type="ECO:0000259" key="7">
    <source>
        <dbReference type="Pfam" id="PF00746"/>
    </source>
</evidence>
<evidence type="ECO:0008006" key="11">
    <source>
        <dbReference type="Google" id="ProtNLM"/>
    </source>
</evidence>
<feature type="transmembrane region" description="Helical" evidence="5">
    <location>
        <begin position="809"/>
        <end position="831"/>
    </location>
</feature>
<evidence type="ECO:0000259" key="8">
    <source>
        <dbReference type="Pfam" id="PF17802"/>
    </source>
</evidence>
<dbReference type="Pfam" id="PF17802">
    <property type="entry name" value="SpaA"/>
    <property type="match status" value="1"/>
</dbReference>
<gene>
    <name evidence="9" type="ORF">Selli1_30570</name>
</gene>
<keyword evidence="5" id="KW-0812">Transmembrane</keyword>
<evidence type="ECO:0000256" key="6">
    <source>
        <dbReference type="SAM" id="SignalP"/>
    </source>
</evidence>
<evidence type="ECO:0000256" key="2">
    <source>
        <dbReference type="ARBA" id="ARBA00022525"/>
    </source>
</evidence>
<evidence type="ECO:0000256" key="4">
    <source>
        <dbReference type="ARBA" id="ARBA00023088"/>
    </source>
</evidence>
<comment type="caution">
    <text evidence="9">The sequence shown here is derived from an EMBL/GenBank/DDBJ whole genome shotgun (WGS) entry which is preliminary data.</text>
</comment>
<evidence type="ECO:0000313" key="10">
    <source>
        <dbReference type="Proteomes" id="UP001145145"/>
    </source>
</evidence>
<name>A0A9W6C8I2_9FIRM</name>
<dbReference type="EMBL" id="BSBO01000039">
    <property type="protein sequence ID" value="GLG05883.1"/>
    <property type="molecule type" value="Genomic_DNA"/>
</dbReference>
<feature type="domain" description="SpaA-like prealbumin fold" evidence="8">
    <location>
        <begin position="586"/>
        <end position="686"/>
    </location>
</feature>
<dbReference type="AlphaFoldDB" id="A0A9W6C8I2"/>
<evidence type="ECO:0000256" key="5">
    <source>
        <dbReference type="SAM" id="Phobius"/>
    </source>
</evidence>
<dbReference type="InterPro" id="IPR013783">
    <property type="entry name" value="Ig-like_fold"/>
</dbReference>
<keyword evidence="2" id="KW-0964">Secreted</keyword>
<organism evidence="9 10">
    <name type="scientific">Sellimonas catena</name>
    <dbReference type="NCBI Taxonomy" id="2994035"/>
    <lineage>
        <taxon>Bacteria</taxon>
        <taxon>Bacillati</taxon>
        <taxon>Bacillota</taxon>
        <taxon>Clostridia</taxon>
        <taxon>Lachnospirales</taxon>
        <taxon>Lachnospiraceae</taxon>
        <taxon>Sellimonas</taxon>
    </lineage>
</organism>
<feature type="chain" id="PRO_5040933420" description="Gram-positive cocci surface proteins LPxTG domain-containing protein" evidence="6">
    <location>
        <begin position="32"/>
        <end position="840"/>
    </location>
</feature>
<evidence type="ECO:0000313" key="9">
    <source>
        <dbReference type="EMBL" id="GLG05883.1"/>
    </source>
</evidence>
<keyword evidence="5" id="KW-0472">Membrane</keyword>
<keyword evidence="4" id="KW-0572">Peptidoglycan-anchor</keyword>
<dbReference type="Pfam" id="PF00746">
    <property type="entry name" value="Gram_pos_anchor"/>
    <property type="match status" value="1"/>
</dbReference>
<sequence>MSKKNFFTKAFAGTLATLMAVTPAVSVPVFAAPGTGQDSTDGTNNTQVANDLENSDIIDYSKTGSLSIYKYDITSAEAAGDYTEGERFANGEKDTVVEETMADYAIQGVQFTYLRVGNIETYSNTEGGSSQVNVVYEIPVKLAEILKLDAEDAYKMNEDGVAEKCTNKGVLHYDSTQLSDALAKILADDELAATSALEEYLYSYGTQDSTTDGSVTTSEDTGVEAVNMPKTDAKGYTHVEGLELGLYLLVETEVPEQVTSTTNPWFVSLPFTNMTPEDENATGEEGGNYWLYDMTCYPKNQTGNPTLDKSVRNAYSNTNAVDDKNGTINRGDAYVSSKDSESLVVFNDDSNNPNNEKDTDEAAYVANRGGYTSDGTTAGKDGAGYSYDFEYRDTNTASAGDVLDYILVSRLPKITSKGTFLSEYTFTDILSAGLAYNKDVKIAFYDNPTDANANNTANAVTQWNLNSGDYTQGYADVTVTDESGSSAWKDGSTELTVKLTELGLQTLNGKGGNGNNIAGQGGGKVSNESYSDLYMVVYYTVTVNSDASLVLGDEGNENDVVLEWSRTSDGYYNTLEDRNYIYAYSLDLTKQFSDNEGDMSQVEFKLYNTTDAYYVMAKQSAEDPAVWYVTGKTTSKEEATTFIPTEEGRIVVYGLEADKYAMTEIATDNGYTLLEDSINIVITPTDRDVIASVAGTTGLTGDQVDAIIAAYHGGIFNENGQLVNASKDDIFGTDATRPDIEDANGRTIGKTDMHVGEIVAATATVDEVSADMKEHTYTEGEGTEQKTSANATVVLNVVNNKNFLLPKTGGYGTILFTLAGCAAAVGGVLLVTKKSKKKEA</sequence>
<accession>A0A9W6C8I2</accession>
<dbReference type="RefSeq" id="WP_281873852.1">
    <property type="nucleotide sequence ID" value="NZ_BSBO01000039.1"/>
</dbReference>
<dbReference type="InterPro" id="IPR041033">
    <property type="entry name" value="SpaA_PFL_dom_1"/>
</dbReference>
<keyword evidence="10" id="KW-1185">Reference proteome</keyword>
<dbReference type="InterPro" id="IPR019931">
    <property type="entry name" value="LPXTG_anchor"/>
</dbReference>
<keyword evidence="3 6" id="KW-0732">Signal</keyword>
<protein>
    <recommendedName>
        <fullName evidence="11">Gram-positive cocci surface proteins LPxTG domain-containing protein</fullName>
    </recommendedName>
</protein>
<feature type="signal peptide" evidence="6">
    <location>
        <begin position="1"/>
        <end position="31"/>
    </location>
</feature>
<keyword evidence="5" id="KW-1133">Transmembrane helix</keyword>
<proteinExistence type="predicted"/>